<dbReference type="RefSeq" id="WP_281792615.1">
    <property type="nucleotide sequence ID" value="NZ_BSDR01000001.1"/>
</dbReference>
<organism evidence="6 7">
    <name type="scientific">Desulforhabdus amnigena</name>
    <dbReference type="NCBI Taxonomy" id="40218"/>
    <lineage>
        <taxon>Bacteria</taxon>
        <taxon>Pseudomonadati</taxon>
        <taxon>Thermodesulfobacteriota</taxon>
        <taxon>Syntrophobacteria</taxon>
        <taxon>Syntrophobacterales</taxon>
        <taxon>Syntrophobacteraceae</taxon>
        <taxon>Desulforhabdus</taxon>
    </lineage>
</organism>
<evidence type="ECO:0000256" key="2">
    <source>
        <dbReference type="ARBA" id="ARBA00023143"/>
    </source>
</evidence>
<dbReference type="Pfam" id="PF00669">
    <property type="entry name" value="Flagellin_N"/>
    <property type="match status" value="1"/>
</dbReference>
<keyword evidence="7" id="KW-1185">Reference proteome</keyword>
<accession>A0A9W6D0D8</accession>
<dbReference type="Pfam" id="PF00700">
    <property type="entry name" value="Flagellin_C"/>
    <property type="match status" value="1"/>
</dbReference>
<comment type="function">
    <text evidence="3">Flagellin is the subunit protein which polymerizes to form the filaments of bacterial flagella.</text>
</comment>
<keyword evidence="6" id="KW-0969">Cilium</keyword>
<reference evidence="6" key="1">
    <citation type="submission" date="2022-12" db="EMBL/GenBank/DDBJ databases">
        <title>Reference genome sequencing for broad-spectrum identification of bacterial and archaeal isolates by mass spectrometry.</title>
        <authorList>
            <person name="Sekiguchi Y."/>
            <person name="Tourlousse D.M."/>
        </authorList>
    </citation>
    <scope>NUCLEOTIDE SEQUENCE</scope>
    <source>
        <strain evidence="6">ASRB1</strain>
    </source>
</reference>
<dbReference type="AlphaFoldDB" id="A0A9W6D0D8"/>
<evidence type="ECO:0000313" key="7">
    <source>
        <dbReference type="Proteomes" id="UP001144372"/>
    </source>
</evidence>
<evidence type="ECO:0000256" key="3">
    <source>
        <dbReference type="RuleBase" id="RU362073"/>
    </source>
</evidence>
<dbReference type="EMBL" id="BSDR01000001">
    <property type="protein sequence ID" value="GLI33555.1"/>
    <property type="molecule type" value="Genomic_DNA"/>
</dbReference>
<dbReference type="PANTHER" id="PTHR42792">
    <property type="entry name" value="FLAGELLIN"/>
    <property type="match status" value="1"/>
</dbReference>
<feature type="domain" description="Flagellin N-terminal" evidence="4">
    <location>
        <begin position="12"/>
        <end position="135"/>
    </location>
</feature>
<name>A0A9W6D0D8_9BACT</name>
<gene>
    <name evidence="6" type="primary">flgL</name>
    <name evidence="6" type="ORF">DAMNIGENAA_09880</name>
</gene>
<dbReference type="SUPFAM" id="SSF64518">
    <property type="entry name" value="Phase 1 flagellin"/>
    <property type="match status" value="1"/>
</dbReference>
<evidence type="ECO:0000256" key="1">
    <source>
        <dbReference type="ARBA" id="ARBA00005709"/>
    </source>
</evidence>
<keyword evidence="2 3" id="KW-0975">Bacterial flagellum</keyword>
<evidence type="ECO:0000313" key="6">
    <source>
        <dbReference type="EMBL" id="GLI33555.1"/>
    </source>
</evidence>
<proteinExistence type="inferred from homology"/>
<protein>
    <recommendedName>
        <fullName evidence="3">Flagellin</fullName>
    </recommendedName>
</protein>
<keyword evidence="3" id="KW-0964">Secreted</keyword>
<feature type="domain" description="Flagellin C-terminal" evidence="5">
    <location>
        <begin position="221"/>
        <end position="304"/>
    </location>
</feature>
<dbReference type="GO" id="GO:0005576">
    <property type="term" value="C:extracellular region"/>
    <property type="evidence" value="ECO:0007669"/>
    <property type="project" value="UniProtKB-SubCell"/>
</dbReference>
<dbReference type="Gene3D" id="1.20.1330.10">
    <property type="entry name" value="f41 fragment of flagellin, N-terminal domain"/>
    <property type="match status" value="1"/>
</dbReference>
<dbReference type="GO" id="GO:0005198">
    <property type="term" value="F:structural molecule activity"/>
    <property type="evidence" value="ECO:0007669"/>
    <property type="project" value="UniProtKB-UniRule"/>
</dbReference>
<keyword evidence="6" id="KW-0966">Cell projection</keyword>
<dbReference type="GO" id="GO:0009288">
    <property type="term" value="C:bacterial-type flagellum"/>
    <property type="evidence" value="ECO:0007669"/>
    <property type="project" value="UniProtKB-SubCell"/>
</dbReference>
<dbReference type="InterPro" id="IPR001029">
    <property type="entry name" value="Flagellin_N"/>
</dbReference>
<dbReference type="InterPro" id="IPR001492">
    <property type="entry name" value="Flagellin"/>
</dbReference>
<comment type="subcellular location">
    <subcellularLocation>
        <location evidence="3">Secreted</location>
    </subcellularLocation>
    <subcellularLocation>
        <location evidence="3">Bacterial flagellum</location>
    </subcellularLocation>
</comment>
<dbReference type="Proteomes" id="UP001144372">
    <property type="component" value="Unassembled WGS sequence"/>
</dbReference>
<keyword evidence="6" id="KW-0282">Flagellum</keyword>
<comment type="caution">
    <text evidence="6">The sequence shown here is derived from an EMBL/GenBank/DDBJ whole genome shotgun (WGS) entry which is preliminary data.</text>
</comment>
<dbReference type="PANTHER" id="PTHR42792:SF1">
    <property type="entry name" value="FLAGELLAR HOOK-ASSOCIATED PROTEIN 3"/>
    <property type="match status" value="1"/>
</dbReference>
<sequence length="304" mass="32897">MRVTLASSHEGTAANLGRLNADLAQLSIAASSGKRLAKPSDDPMGWAGSMDIKQGLKKLEAYSKNIDFAVSWGNATENALNQLSDLFVRAKEIAIGSINGTLSEKDTAYLSELDQILEEAVSVGNQKYQGRYLFAVNSGQPPFDLSEANAANSNYPISVESNLEGTFTVRVGESSEQKVNVSGADTFLYDPAGDGENSLQHLVKLRKAIADGDTDAISQEMEFIDTAIEGFSKQTSIVGSRLAGLERRQNFLDDMEIGQKSNLSQIEDADMVRTILQLQQKQTAYQAALQVTSMLNGLNLAQYL</sequence>
<dbReference type="InterPro" id="IPR046358">
    <property type="entry name" value="Flagellin_C"/>
</dbReference>
<evidence type="ECO:0000259" key="4">
    <source>
        <dbReference type="Pfam" id="PF00669"/>
    </source>
</evidence>
<evidence type="ECO:0000259" key="5">
    <source>
        <dbReference type="Pfam" id="PF00700"/>
    </source>
</evidence>
<comment type="similarity">
    <text evidence="1 3">Belongs to the bacterial flagellin family.</text>
</comment>